<evidence type="ECO:0000313" key="3">
    <source>
        <dbReference type="EMBL" id="ERM97326.1"/>
    </source>
</evidence>
<keyword evidence="4" id="KW-1185">Reference proteome</keyword>
<dbReference type="Gramene" id="ERM97326">
    <property type="protein sequence ID" value="ERM97326"/>
    <property type="gene ID" value="AMTR_s00073p00098560"/>
</dbReference>
<evidence type="ECO:0000313" key="4">
    <source>
        <dbReference type="Proteomes" id="UP000017836"/>
    </source>
</evidence>
<feature type="chain" id="PRO_5004807336" description="Secreted protein" evidence="2">
    <location>
        <begin position="20"/>
        <end position="108"/>
    </location>
</feature>
<reference evidence="4" key="1">
    <citation type="journal article" date="2013" name="Science">
        <title>The Amborella genome and the evolution of flowering plants.</title>
        <authorList>
            <consortium name="Amborella Genome Project"/>
        </authorList>
    </citation>
    <scope>NUCLEOTIDE SEQUENCE [LARGE SCALE GENOMIC DNA]</scope>
</reference>
<evidence type="ECO:0000256" key="1">
    <source>
        <dbReference type="SAM" id="MobiDB-lite"/>
    </source>
</evidence>
<gene>
    <name evidence="3" type="ORF">AMTR_s00073p00098560</name>
</gene>
<organism evidence="3 4">
    <name type="scientific">Amborella trichopoda</name>
    <dbReference type="NCBI Taxonomy" id="13333"/>
    <lineage>
        <taxon>Eukaryota</taxon>
        <taxon>Viridiplantae</taxon>
        <taxon>Streptophyta</taxon>
        <taxon>Embryophyta</taxon>
        <taxon>Tracheophyta</taxon>
        <taxon>Spermatophyta</taxon>
        <taxon>Magnoliopsida</taxon>
        <taxon>Amborellales</taxon>
        <taxon>Amborellaceae</taxon>
        <taxon>Amborella</taxon>
    </lineage>
</organism>
<feature type="compositionally biased region" description="Basic and acidic residues" evidence="1">
    <location>
        <begin position="87"/>
        <end position="108"/>
    </location>
</feature>
<sequence>MYFLVGTLVVPFSIFVLLGQGMLNETKAGSNPIKKGATTHKPRMQSVRPRRLSQSQPEVDLILGTKPLQVVLTYPSSRCQVVNRGDNVTRHEAKVSHQAPDEHDRMAM</sequence>
<dbReference type="Proteomes" id="UP000017836">
    <property type="component" value="Unassembled WGS sequence"/>
</dbReference>
<feature type="compositionally biased region" description="Basic residues" evidence="1">
    <location>
        <begin position="37"/>
        <end position="51"/>
    </location>
</feature>
<proteinExistence type="predicted"/>
<name>W1NNK3_AMBTC</name>
<feature type="signal peptide" evidence="2">
    <location>
        <begin position="1"/>
        <end position="19"/>
    </location>
</feature>
<keyword evidence="2" id="KW-0732">Signal</keyword>
<evidence type="ECO:0000256" key="2">
    <source>
        <dbReference type="SAM" id="SignalP"/>
    </source>
</evidence>
<protein>
    <recommendedName>
        <fullName evidence="5">Secreted protein</fullName>
    </recommendedName>
</protein>
<dbReference type="AlphaFoldDB" id="W1NNK3"/>
<accession>W1NNK3</accession>
<dbReference type="EMBL" id="KI396509">
    <property type="protein sequence ID" value="ERM97326.1"/>
    <property type="molecule type" value="Genomic_DNA"/>
</dbReference>
<feature type="region of interest" description="Disordered" evidence="1">
    <location>
        <begin position="27"/>
        <end position="56"/>
    </location>
</feature>
<feature type="region of interest" description="Disordered" evidence="1">
    <location>
        <begin position="84"/>
        <end position="108"/>
    </location>
</feature>
<evidence type="ECO:0008006" key="5">
    <source>
        <dbReference type="Google" id="ProtNLM"/>
    </source>
</evidence>
<dbReference type="HOGENOM" id="CLU_2200492_0_0_1"/>